<organism evidence="1">
    <name type="scientific">marine sediment metagenome</name>
    <dbReference type="NCBI Taxonomy" id="412755"/>
    <lineage>
        <taxon>unclassified sequences</taxon>
        <taxon>metagenomes</taxon>
        <taxon>ecological metagenomes</taxon>
    </lineage>
</organism>
<dbReference type="EMBL" id="LAZR01000428">
    <property type="protein sequence ID" value="KKN69352.1"/>
    <property type="molecule type" value="Genomic_DNA"/>
</dbReference>
<protein>
    <submittedName>
        <fullName evidence="1">Uncharacterized protein</fullName>
    </submittedName>
</protein>
<sequence>MKCTCKDWKENQPVIDGALTMQHIRGYGGEIKKVFTYCPWCGEKIK</sequence>
<comment type="caution">
    <text evidence="1">The sequence shown here is derived from an EMBL/GenBank/DDBJ whole genome shotgun (WGS) entry which is preliminary data.</text>
</comment>
<reference evidence="1" key="1">
    <citation type="journal article" date="2015" name="Nature">
        <title>Complex archaea that bridge the gap between prokaryotes and eukaryotes.</title>
        <authorList>
            <person name="Spang A."/>
            <person name="Saw J.H."/>
            <person name="Jorgensen S.L."/>
            <person name="Zaremba-Niedzwiedzka K."/>
            <person name="Martijn J."/>
            <person name="Lind A.E."/>
            <person name="van Eijk R."/>
            <person name="Schleper C."/>
            <person name="Guy L."/>
            <person name="Ettema T.J."/>
        </authorList>
    </citation>
    <scope>NUCLEOTIDE SEQUENCE</scope>
</reference>
<evidence type="ECO:0000313" key="1">
    <source>
        <dbReference type="EMBL" id="KKN69352.1"/>
    </source>
</evidence>
<proteinExistence type="predicted"/>
<name>A0A0F9T3H0_9ZZZZ</name>
<dbReference type="AlphaFoldDB" id="A0A0F9T3H0"/>
<gene>
    <name evidence="1" type="ORF">LCGC14_0442120</name>
</gene>
<accession>A0A0F9T3H0</accession>